<reference evidence="1" key="1">
    <citation type="submission" date="2018-06" db="EMBL/GenBank/DDBJ databases">
        <authorList>
            <person name="Zhirakovskaya E."/>
        </authorList>
    </citation>
    <scope>NUCLEOTIDE SEQUENCE</scope>
</reference>
<dbReference type="AlphaFoldDB" id="A0A3B0YMR9"/>
<accession>A0A3B0YMR9</accession>
<gene>
    <name evidence="1" type="ORF">MNBD_GAMMA12-1035</name>
</gene>
<dbReference type="EMBL" id="UOFL01000238">
    <property type="protein sequence ID" value="VAW82208.1"/>
    <property type="molecule type" value="Genomic_DNA"/>
</dbReference>
<protein>
    <submittedName>
        <fullName evidence="1">Uncharacterized protein</fullName>
    </submittedName>
</protein>
<proteinExistence type="predicted"/>
<evidence type="ECO:0000313" key="1">
    <source>
        <dbReference type="EMBL" id="VAW82208.1"/>
    </source>
</evidence>
<organism evidence="1">
    <name type="scientific">hydrothermal vent metagenome</name>
    <dbReference type="NCBI Taxonomy" id="652676"/>
    <lineage>
        <taxon>unclassified sequences</taxon>
        <taxon>metagenomes</taxon>
        <taxon>ecological metagenomes</taxon>
    </lineage>
</organism>
<sequence>MKSILSIQQIAIFVIGVSVVTMPAYAVNVQTGQNYTGRVKLVFPNAGVSFVLPAGWKGGVPKGKDVFVLGSNGLSAIGVIGIKKQKASVILQEMRRPIPFLAKTQLMLVGSVKRKGNTLFGLYRVQGSQDPMGAYVISVFANNGNVVAFLVAARLAKVNRMSKDLQSMIASLTLPQTKKSRPSNVTDQGNNASNSQLGRMLSGLKLTYMKTGSTTRTKINIVLCKNGSFYKTENYGGVSGGGTIAGRNANRGRWTMAGTQGFVLHYNNGKVINKRVTFQGGKLYLNGVLYFKNGSAGC</sequence>
<name>A0A3B0YMR9_9ZZZZ</name>